<reference evidence="1 2" key="1">
    <citation type="journal article" date="2024" name="BMC Genomics">
        <title>De novo assembly and annotation of Popillia japonica's genome with initial clues to its potential as an invasive pest.</title>
        <authorList>
            <person name="Cucini C."/>
            <person name="Boschi S."/>
            <person name="Funari R."/>
            <person name="Cardaioli E."/>
            <person name="Iannotti N."/>
            <person name="Marturano G."/>
            <person name="Paoli F."/>
            <person name="Bruttini M."/>
            <person name="Carapelli A."/>
            <person name="Frati F."/>
            <person name="Nardi F."/>
        </authorList>
    </citation>
    <scope>NUCLEOTIDE SEQUENCE [LARGE SCALE GENOMIC DNA]</scope>
    <source>
        <strain evidence="1">DMR45628</strain>
    </source>
</reference>
<dbReference type="Proteomes" id="UP001458880">
    <property type="component" value="Unassembled WGS sequence"/>
</dbReference>
<sequence length="150" mass="16257">MCSKRDEFLSLKEENNGFLKLASTDGTAEIEGSGDIRIKVFLKLASTDGTAEIEGSGDIRIKVSDTIVTLLLYVPNLSTNLISVTGKAFNGIKVSDTIVTLLLYVPNLSTNLISVTGKAFNVIFSKDSATVVEKKRNVIVKARKSENRLC</sequence>
<evidence type="ECO:0008006" key="3">
    <source>
        <dbReference type="Google" id="ProtNLM"/>
    </source>
</evidence>
<proteinExistence type="predicted"/>
<keyword evidence="2" id="KW-1185">Reference proteome</keyword>
<accession>A0AAW1I9D0</accession>
<organism evidence="1 2">
    <name type="scientific">Popillia japonica</name>
    <name type="common">Japanese beetle</name>
    <dbReference type="NCBI Taxonomy" id="7064"/>
    <lineage>
        <taxon>Eukaryota</taxon>
        <taxon>Metazoa</taxon>
        <taxon>Ecdysozoa</taxon>
        <taxon>Arthropoda</taxon>
        <taxon>Hexapoda</taxon>
        <taxon>Insecta</taxon>
        <taxon>Pterygota</taxon>
        <taxon>Neoptera</taxon>
        <taxon>Endopterygota</taxon>
        <taxon>Coleoptera</taxon>
        <taxon>Polyphaga</taxon>
        <taxon>Scarabaeiformia</taxon>
        <taxon>Scarabaeidae</taxon>
        <taxon>Rutelinae</taxon>
        <taxon>Popillia</taxon>
    </lineage>
</organism>
<name>A0AAW1I9D0_POPJA</name>
<dbReference type="EMBL" id="JASPKY010000734">
    <property type="protein sequence ID" value="KAK9686006.1"/>
    <property type="molecule type" value="Genomic_DNA"/>
</dbReference>
<protein>
    <recommendedName>
        <fullName evidence="3">Auto-transporter adhesin head GIN domain-containing protein</fullName>
    </recommendedName>
</protein>
<evidence type="ECO:0000313" key="1">
    <source>
        <dbReference type="EMBL" id="KAK9686006.1"/>
    </source>
</evidence>
<dbReference type="AlphaFoldDB" id="A0AAW1I9D0"/>
<gene>
    <name evidence="1" type="ORF">QE152_g37508</name>
</gene>
<comment type="caution">
    <text evidence="1">The sequence shown here is derived from an EMBL/GenBank/DDBJ whole genome shotgun (WGS) entry which is preliminary data.</text>
</comment>
<evidence type="ECO:0000313" key="2">
    <source>
        <dbReference type="Proteomes" id="UP001458880"/>
    </source>
</evidence>